<reference evidence="1" key="1">
    <citation type="journal article" date="2015" name="Nature">
        <title>Complex archaea that bridge the gap between prokaryotes and eukaryotes.</title>
        <authorList>
            <person name="Spang A."/>
            <person name="Saw J.H."/>
            <person name="Jorgensen S.L."/>
            <person name="Zaremba-Niedzwiedzka K."/>
            <person name="Martijn J."/>
            <person name="Lind A.E."/>
            <person name="van Eijk R."/>
            <person name="Schleper C."/>
            <person name="Guy L."/>
            <person name="Ettema T.J."/>
        </authorList>
    </citation>
    <scope>NUCLEOTIDE SEQUENCE</scope>
</reference>
<sequence length="29" mass="3355">MPTQNLILPRNALVLPCLVFLSMRLRCEL</sequence>
<dbReference type="AlphaFoldDB" id="A0A0F9GC97"/>
<feature type="non-terminal residue" evidence="1">
    <location>
        <position position="29"/>
    </location>
</feature>
<dbReference type="EMBL" id="LAZR01020643">
    <property type="protein sequence ID" value="KKL88166.1"/>
    <property type="molecule type" value="Genomic_DNA"/>
</dbReference>
<name>A0A0F9GC97_9ZZZZ</name>
<protein>
    <submittedName>
        <fullName evidence="1">Uncharacterized protein</fullName>
    </submittedName>
</protein>
<comment type="caution">
    <text evidence="1">The sequence shown here is derived from an EMBL/GenBank/DDBJ whole genome shotgun (WGS) entry which is preliminary data.</text>
</comment>
<gene>
    <name evidence="1" type="ORF">LCGC14_1927410</name>
</gene>
<organism evidence="1">
    <name type="scientific">marine sediment metagenome</name>
    <dbReference type="NCBI Taxonomy" id="412755"/>
    <lineage>
        <taxon>unclassified sequences</taxon>
        <taxon>metagenomes</taxon>
        <taxon>ecological metagenomes</taxon>
    </lineage>
</organism>
<accession>A0A0F9GC97</accession>
<evidence type="ECO:0000313" key="1">
    <source>
        <dbReference type="EMBL" id="KKL88166.1"/>
    </source>
</evidence>
<proteinExistence type="predicted"/>